<gene>
    <name evidence="1" type="ORF">ACFP90_16680</name>
</gene>
<reference evidence="2" key="1">
    <citation type="journal article" date="2019" name="Int. J. Syst. Evol. Microbiol.">
        <title>The Global Catalogue of Microorganisms (GCM) 10K type strain sequencing project: providing services to taxonomists for standard genome sequencing and annotation.</title>
        <authorList>
            <consortium name="The Broad Institute Genomics Platform"/>
            <consortium name="The Broad Institute Genome Sequencing Center for Infectious Disease"/>
            <person name="Wu L."/>
            <person name="Ma J."/>
        </authorList>
    </citation>
    <scope>NUCLEOTIDE SEQUENCE [LARGE SCALE GENOMIC DNA]</scope>
    <source>
        <strain evidence="2">CCUG 63830</strain>
    </source>
</reference>
<dbReference type="Proteomes" id="UP001596317">
    <property type="component" value="Unassembled WGS sequence"/>
</dbReference>
<evidence type="ECO:0000313" key="1">
    <source>
        <dbReference type="EMBL" id="MFC6661783.1"/>
    </source>
</evidence>
<evidence type="ECO:0000313" key="2">
    <source>
        <dbReference type="Proteomes" id="UP001596317"/>
    </source>
</evidence>
<dbReference type="RefSeq" id="WP_380057452.1">
    <property type="nucleotide sequence ID" value="NZ_JBHSWB010000001.1"/>
</dbReference>
<sequence length="185" mass="20344">MMSAERALNGLRMGAACPVVVETLCSRTYRAGPQEVAKLFAQQANTVARRNGEVWTVVLDKYRGQRVRIRAGAGGAQVVQSDWETAYETLLSRMATATEAAGHDGKPVTCTRLGVKSDRVLTFKQCRVSWAKAQSPLPGQPFTPTIHFTLSQVADSTLQRAVAYTYTPLTWGGYPCETPLDYEER</sequence>
<dbReference type="EMBL" id="JBHSWB010000001">
    <property type="protein sequence ID" value="MFC6661783.1"/>
    <property type="molecule type" value="Genomic_DNA"/>
</dbReference>
<protein>
    <submittedName>
        <fullName evidence="1">Uncharacterized protein</fullName>
    </submittedName>
</protein>
<organism evidence="1 2">
    <name type="scientific">Deinococcus multiflagellatus</name>
    <dbReference type="NCBI Taxonomy" id="1656887"/>
    <lineage>
        <taxon>Bacteria</taxon>
        <taxon>Thermotogati</taxon>
        <taxon>Deinococcota</taxon>
        <taxon>Deinococci</taxon>
        <taxon>Deinococcales</taxon>
        <taxon>Deinococcaceae</taxon>
        <taxon>Deinococcus</taxon>
    </lineage>
</organism>
<comment type="caution">
    <text evidence="1">The sequence shown here is derived from an EMBL/GenBank/DDBJ whole genome shotgun (WGS) entry which is preliminary data.</text>
</comment>
<keyword evidence="2" id="KW-1185">Reference proteome</keyword>
<accession>A0ABW1ZLT3</accession>
<proteinExistence type="predicted"/>
<name>A0ABW1ZLT3_9DEIO</name>